<keyword evidence="2" id="KW-1185">Reference proteome</keyword>
<dbReference type="Proteomes" id="UP000662939">
    <property type="component" value="Chromosome"/>
</dbReference>
<dbReference type="KEGG" id="nav:JQS30_10320"/>
<dbReference type="AlphaFoldDB" id="A0A895XMH3"/>
<dbReference type="RefSeq" id="WP_213170205.1">
    <property type="nucleotide sequence ID" value="NZ_CP070496.1"/>
</dbReference>
<accession>A0A895XMH3</accession>
<sequence>MKKILNLQKMPSAATRSSIDAISWSSCDSDSCNKAVQ</sequence>
<evidence type="ECO:0000313" key="1">
    <source>
        <dbReference type="EMBL" id="QSB04205.1"/>
    </source>
</evidence>
<reference evidence="1" key="1">
    <citation type="submission" date="2021-02" db="EMBL/GenBank/DDBJ databases">
        <title>Natronoglycomyces albus gen. nov., sp. nov, a haloalkaliphilic actinobacterium from a soda solonchak soil.</title>
        <authorList>
            <person name="Sorokin D.Y."/>
            <person name="Khijniak T.V."/>
            <person name="Zakharycheva A.P."/>
            <person name="Boueva O.V."/>
            <person name="Ariskina E.V."/>
            <person name="Hahnke R.L."/>
            <person name="Bunk B."/>
            <person name="Sproer C."/>
            <person name="Schumann P."/>
            <person name="Evtushenko L.I."/>
            <person name="Kublanov I.V."/>
        </authorList>
    </citation>
    <scope>NUCLEOTIDE SEQUENCE</scope>
    <source>
        <strain evidence="1">DSM 106290</strain>
    </source>
</reference>
<protein>
    <submittedName>
        <fullName evidence="1">Class III lanthipeptide</fullName>
    </submittedName>
</protein>
<evidence type="ECO:0000313" key="2">
    <source>
        <dbReference type="Proteomes" id="UP000662939"/>
    </source>
</evidence>
<name>A0A895XMH3_9ACTN</name>
<gene>
    <name evidence="1" type="ORF">JQS30_10320</name>
</gene>
<organism evidence="1 2">
    <name type="scientific">Natronoglycomyces albus</name>
    <dbReference type="NCBI Taxonomy" id="2811108"/>
    <lineage>
        <taxon>Bacteria</taxon>
        <taxon>Bacillati</taxon>
        <taxon>Actinomycetota</taxon>
        <taxon>Actinomycetes</taxon>
        <taxon>Glycomycetales</taxon>
        <taxon>Glycomycetaceae</taxon>
        <taxon>Natronoglycomyces</taxon>
    </lineage>
</organism>
<dbReference type="NCBIfam" id="NF038160">
    <property type="entry name" value="lanthi_III_c"/>
    <property type="match status" value="1"/>
</dbReference>
<proteinExistence type="predicted"/>
<dbReference type="EMBL" id="CP070496">
    <property type="protein sequence ID" value="QSB04205.1"/>
    <property type="molecule type" value="Genomic_DNA"/>
</dbReference>